<feature type="domain" description="C2H2-type" evidence="8">
    <location>
        <begin position="90"/>
        <end position="117"/>
    </location>
</feature>
<evidence type="ECO:0000256" key="1">
    <source>
        <dbReference type="ARBA" id="ARBA00004123"/>
    </source>
</evidence>
<organism evidence="10">
    <name type="scientific">Camponotus floridanus</name>
    <name type="common">Florida carpenter ant</name>
    <dbReference type="NCBI Taxonomy" id="104421"/>
    <lineage>
        <taxon>Eukaryota</taxon>
        <taxon>Metazoa</taxon>
        <taxon>Ecdysozoa</taxon>
        <taxon>Arthropoda</taxon>
        <taxon>Hexapoda</taxon>
        <taxon>Insecta</taxon>
        <taxon>Pterygota</taxon>
        <taxon>Neoptera</taxon>
        <taxon>Endopterygota</taxon>
        <taxon>Hymenoptera</taxon>
        <taxon>Apocrita</taxon>
        <taxon>Aculeata</taxon>
        <taxon>Formicoidea</taxon>
        <taxon>Formicidae</taxon>
        <taxon>Formicinae</taxon>
        <taxon>Camponotus</taxon>
    </lineage>
</organism>
<gene>
    <name evidence="9" type="ORF">EAG_06744</name>
</gene>
<feature type="domain" description="C2H2-type" evidence="8">
    <location>
        <begin position="39"/>
        <end position="67"/>
    </location>
</feature>
<dbReference type="PANTHER" id="PTHR24406">
    <property type="entry name" value="TRANSCRIPTIONAL REPRESSOR CTCFL-RELATED"/>
    <property type="match status" value="1"/>
</dbReference>
<evidence type="ECO:0000259" key="8">
    <source>
        <dbReference type="PROSITE" id="PS50157"/>
    </source>
</evidence>
<feature type="domain" description="C2H2-type" evidence="8">
    <location>
        <begin position="261"/>
        <end position="289"/>
    </location>
</feature>
<evidence type="ECO:0000256" key="4">
    <source>
        <dbReference type="ARBA" id="ARBA00022771"/>
    </source>
</evidence>
<keyword evidence="6" id="KW-0539">Nucleus</keyword>
<proteinExistence type="predicted"/>
<dbReference type="Pfam" id="PF00096">
    <property type="entry name" value="zf-C2H2"/>
    <property type="match status" value="3"/>
</dbReference>
<dbReference type="OMA" id="HERTYIC"/>
<name>E2AEU8_CAMFO</name>
<keyword evidence="2" id="KW-0479">Metal-binding</keyword>
<dbReference type="OrthoDB" id="407106at2759"/>
<dbReference type="Gene3D" id="3.30.160.60">
    <property type="entry name" value="Classic Zinc Finger"/>
    <property type="match status" value="4"/>
</dbReference>
<evidence type="ECO:0000256" key="5">
    <source>
        <dbReference type="ARBA" id="ARBA00022833"/>
    </source>
</evidence>
<evidence type="ECO:0000256" key="7">
    <source>
        <dbReference type="PROSITE-ProRule" id="PRU00042"/>
    </source>
</evidence>
<evidence type="ECO:0000313" key="10">
    <source>
        <dbReference type="Proteomes" id="UP000000311"/>
    </source>
</evidence>
<keyword evidence="3" id="KW-0677">Repeat</keyword>
<keyword evidence="10" id="KW-1185">Reference proteome</keyword>
<dbReference type="AlphaFoldDB" id="E2AEU8"/>
<dbReference type="InParanoid" id="E2AEU8"/>
<evidence type="ECO:0000313" key="9">
    <source>
        <dbReference type="EMBL" id="EFN68032.1"/>
    </source>
</evidence>
<feature type="domain" description="C2H2-type" evidence="8">
    <location>
        <begin position="9"/>
        <end position="37"/>
    </location>
</feature>
<feature type="domain" description="C2H2-type" evidence="8">
    <location>
        <begin position="175"/>
        <end position="203"/>
    </location>
</feature>
<evidence type="ECO:0000256" key="2">
    <source>
        <dbReference type="ARBA" id="ARBA00022723"/>
    </source>
</evidence>
<dbReference type="InterPro" id="IPR036236">
    <property type="entry name" value="Znf_C2H2_sf"/>
</dbReference>
<dbReference type="SMART" id="SM00355">
    <property type="entry name" value="ZnF_C2H2"/>
    <property type="match status" value="8"/>
</dbReference>
<dbReference type="PROSITE" id="PS50157">
    <property type="entry name" value="ZINC_FINGER_C2H2_2"/>
    <property type="match status" value="5"/>
</dbReference>
<accession>E2AEU8</accession>
<dbReference type="EMBL" id="GL438951">
    <property type="protein sequence ID" value="EFN68032.1"/>
    <property type="molecule type" value="Genomic_DNA"/>
</dbReference>
<evidence type="ECO:0000256" key="6">
    <source>
        <dbReference type="ARBA" id="ARBA00023242"/>
    </source>
</evidence>
<dbReference type="Proteomes" id="UP000000311">
    <property type="component" value="Unassembled WGS sequence"/>
</dbReference>
<dbReference type="InterPro" id="IPR050888">
    <property type="entry name" value="ZnF_C2H2-type_TF"/>
</dbReference>
<dbReference type="InterPro" id="IPR013087">
    <property type="entry name" value="Znf_C2H2_type"/>
</dbReference>
<keyword evidence="5" id="KW-0862">Zinc</keyword>
<evidence type="ECO:0000256" key="3">
    <source>
        <dbReference type="ARBA" id="ARBA00022737"/>
    </source>
</evidence>
<protein>
    <submittedName>
        <fullName evidence="9">Zinc finger protein 28</fullName>
    </submittedName>
</protein>
<dbReference type="SUPFAM" id="SSF57667">
    <property type="entry name" value="beta-beta-alpha zinc fingers"/>
    <property type="match status" value="3"/>
</dbReference>
<dbReference type="GO" id="GO:0008270">
    <property type="term" value="F:zinc ion binding"/>
    <property type="evidence" value="ECO:0007669"/>
    <property type="project" value="UniProtKB-KW"/>
</dbReference>
<dbReference type="GO" id="GO:0005634">
    <property type="term" value="C:nucleus"/>
    <property type="evidence" value="ECO:0007669"/>
    <property type="project" value="UniProtKB-SubCell"/>
</dbReference>
<keyword evidence="4 7" id="KW-0863">Zinc-finger</keyword>
<comment type="subcellular location">
    <subcellularLocation>
        <location evidence="1">Nucleus</location>
    </subcellularLocation>
</comment>
<sequence length="317" mass="37753">MEYGDKSTFICLKCGKNYARKASLQRHLQSTLCGTLSMFYCKFCKYRTNRKDVLVRHMRYIHHPKRTANWNVRDDANNYDSTTYHMHKRYVCPFCKKVYAPKSLLKKHIQMGCKMNPRNTQFACTFCPYKSMYKANMERHVRNVHNTALLWPNKIYISDALYQGSTSDETREKIHVCADCGKGYVAKRSLWRHRKFECVNARPKFSCEKCPYKSPHKWRMDTHRKTIHALLWPYKRVYEYNTGEALQQQQGSAIEAHERTYICADCGKSYAVKRSLWRHRKFECVNAKPRINCGICPYKSPHKWCIDRHKKKHHNVL</sequence>
<reference evidence="9 10" key="1">
    <citation type="journal article" date="2010" name="Science">
        <title>Genomic comparison of the ants Camponotus floridanus and Harpegnathos saltator.</title>
        <authorList>
            <person name="Bonasio R."/>
            <person name="Zhang G."/>
            <person name="Ye C."/>
            <person name="Mutti N.S."/>
            <person name="Fang X."/>
            <person name="Qin N."/>
            <person name="Donahue G."/>
            <person name="Yang P."/>
            <person name="Li Q."/>
            <person name="Li C."/>
            <person name="Zhang P."/>
            <person name="Huang Z."/>
            <person name="Berger S.L."/>
            <person name="Reinberg D."/>
            <person name="Wang J."/>
            <person name="Liebig J."/>
        </authorList>
    </citation>
    <scope>NUCLEOTIDE SEQUENCE [LARGE SCALE GENOMIC DNA]</scope>
    <source>
        <strain evidence="10">C129</strain>
    </source>
</reference>